<proteinExistence type="predicted"/>
<evidence type="ECO:0000313" key="3">
    <source>
        <dbReference type="EMBL" id="ODV81084.1"/>
    </source>
</evidence>
<gene>
    <name evidence="3" type="ORF">CANTADRAFT_5055</name>
</gene>
<keyword evidence="4" id="KW-1185">Reference proteome</keyword>
<keyword evidence="1" id="KW-0175">Coiled coil</keyword>
<sequence length="476" mass="55708">MSSSPIRSSGFYKSVGGTSRVINDHNSRVHKKTSASKPASGLFGRLKKYLGNVVERYETDDANVNNVRSILGIDSMEAVPEHEATQRDDLQNDKSRYLARHNIGTNYRDIESKYSGQNKRVSFRGAGHEDIQISTLKSQLKEKNELIDMHNQTISSLNSKYDTALKNFNVEIEDLERKNQKALEEQEALSKENSELITKNKELKQKMALTIEEYDKKFQELSKEETKLASQLLKLERRSKELENLEIELHYRQSDLDQREKSMKELELKSAVMRELTQVKETSEKRRVKLDQEAIQIKTMIDKHSDEFKRLRKLHGYSIEPISLRGLESSDLFKSIFEKIDNEIEFLQAYNNDKDISVEQIDNPTIEEQFRSFNEELLRNKASKEEKLKELSETLLVMNPKSNSNPEILSDIRKLYVKKYKVLFKLRTINQILSKMNIVFEYQEDSKVLQQFSKRGHSDIQEFYGKLKREIEERYL</sequence>
<dbReference type="AlphaFoldDB" id="A0A1E4SNI4"/>
<feature type="region of interest" description="Disordered" evidence="2">
    <location>
        <begin position="1"/>
        <end position="37"/>
    </location>
</feature>
<dbReference type="EMBL" id="KV453910">
    <property type="protein sequence ID" value="ODV81084.1"/>
    <property type="molecule type" value="Genomic_DNA"/>
</dbReference>
<feature type="coiled-coil region" evidence="1">
    <location>
        <begin position="133"/>
        <end position="248"/>
    </location>
</feature>
<dbReference type="Proteomes" id="UP000094285">
    <property type="component" value="Unassembled WGS sequence"/>
</dbReference>
<reference evidence="4" key="1">
    <citation type="submission" date="2016-05" db="EMBL/GenBank/DDBJ databases">
        <title>Comparative genomics of biotechnologically important yeasts.</title>
        <authorList>
            <consortium name="DOE Joint Genome Institute"/>
            <person name="Riley R."/>
            <person name="Haridas S."/>
            <person name="Wolfe K.H."/>
            <person name="Lopes M.R."/>
            <person name="Hittinger C.T."/>
            <person name="Goker M."/>
            <person name="Salamov A."/>
            <person name="Wisecaver J."/>
            <person name="Long T.M."/>
            <person name="Aerts A.L."/>
            <person name="Barry K."/>
            <person name="Choi C."/>
            <person name="Clum A."/>
            <person name="Coughlan A.Y."/>
            <person name="Deshpande S."/>
            <person name="Douglass A.P."/>
            <person name="Hanson S.J."/>
            <person name="Klenk H.-P."/>
            <person name="Labutti K."/>
            <person name="Lapidus A."/>
            <person name="Lindquist E."/>
            <person name="Lipzen A."/>
            <person name="Meier-Kolthoff J.P."/>
            <person name="Ohm R.A."/>
            <person name="Otillar R.P."/>
            <person name="Pangilinan J."/>
            <person name="Peng Y."/>
            <person name="Rokas A."/>
            <person name="Rosa C.A."/>
            <person name="Scheuner C."/>
            <person name="Sibirny A.A."/>
            <person name="Slot J.C."/>
            <person name="Stielow J.B."/>
            <person name="Sun H."/>
            <person name="Kurtzman C.P."/>
            <person name="Blackwell M."/>
            <person name="Grigoriev I.V."/>
            <person name="Jeffries T.W."/>
        </authorList>
    </citation>
    <scope>NUCLEOTIDE SEQUENCE [LARGE SCALE GENOMIC DNA]</scope>
    <source>
        <strain evidence="4">NRRL Y-17324</strain>
    </source>
</reference>
<accession>A0A1E4SNI4</accession>
<evidence type="ECO:0000256" key="1">
    <source>
        <dbReference type="SAM" id="Coils"/>
    </source>
</evidence>
<evidence type="ECO:0000256" key="2">
    <source>
        <dbReference type="SAM" id="MobiDB-lite"/>
    </source>
</evidence>
<dbReference type="GeneID" id="30983972"/>
<organism evidence="3 4">
    <name type="scientific">Suhomyces tanzawaensis NRRL Y-17324</name>
    <dbReference type="NCBI Taxonomy" id="984487"/>
    <lineage>
        <taxon>Eukaryota</taxon>
        <taxon>Fungi</taxon>
        <taxon>Dikarya</taxon>
        <taxon>Ascomycota</taxon>
        <taxon>Saccharomycotina</taxon>
        <taxon>Pichiomycetes</taxon>
        <taxon>Debaryomycetaceae</taxon>
        <taxon>Suhomyces</taxon>
    </lineage>
</organism>
<evidence type="ECO:0000313" key="4">
    <source>
        <dbReference type="Proteomes" id="UP000094285"/>
    </source>
</evidence>
<protein>
    <submittedName>
        <fullName evidence="3">Uncharacterized protein</fullName>
    </submittedName>
</protein>
<name>A0A1E4SNI4_9ASCO</name>
<dbReference type="RefSeq" id="XP_020066206.1">
    <property type="nucleotide sequence ID" value="XM_020209836.1"/>
</dbReference>